<dbReference type="Proteomes" id="UP000186019">
    <property type="component" value="Unassembled WGS sequence"/>
</dbReference>
<keyword evidence="1" id="KW-0812">Transmembrane</keyword>
<proteinExistence type="predicted"/>
<evidence type="ECO:0000313" key="2">
    <source>
        <dbReference type="EMBL" id="SIR99337.1"/>
    </source>
</evidence>
<dbReference type="STRING" id="573024.SAMN05216208_1122"/>
<organism evidence="2 3">
    <name type="scientific">Roseovarius nanhaiticus</name>
    <dbReference type="NCBI Taxonomy" id="573024"/>
    <lineage>
        <taxon>Bacteria</taxon>
        <taxon>Pseudomonadati</taxon>
        <taxon>Pseudomonadota</taxon>
        <taxon>Alphaproteobacteria</taxon>
        <taxon>Rhodobacterales</taxon>
        <taxon>Roseobacteraceae</taxon>
        <taxon>Roseovarius</taxon>
    </lineage>
</organism>
<feature type="transmembrane region" description="Helical" evidence="1">
    <location>
        <begin position="213"/>
        <end position="232"/>
    </location>
</feature>
<dbReference type="Pfam" id="PF13687">
    <property type="entry name" value="DUF4153"/>
    <property type="match status" value="1"/>
</dbReference>
<name>A0A1N7FGA0_9RHOB</name>
<dbReference type="OrthoDB" id="7402611at2"/>
<feature type="transmembrane region" description="Helical" evidence="1">
    <location>
        <begin position="67"/>
        <end position="88"/>
    </location>
</feature>
<feature type="transmembrane region" description="Helical" evidence="1">
    <location>
        <begin position="244"/>
        <end position="265"/>
    </location>
</feature>
<evidence type="ECO:0000256" key="1">
    <source>
        <dbReference type="SAM" id="Phobius"/>
    </source>
</evidence>
<feature type="transmembrane region" description="Helical" evidence="1">
    <location>
        <begin position="38"/>
        <end position="60"/>
    </location>
</feature>
<feature type="transmembrane region" description="Helical" evidence="1">
    <location>
        <begin position="181"/>
        <end position="201"/>
    </location>
</feature>
<protein>
    <recommendedName>
        <fullName evidence="4">DUF4153 domain-containing protein</fullName>
    </recommendedName>
</protein>
<keyword evidence="1" id="KW-0472">Membrane</keyword>
<keyword evidence="3" id="KW-1185">Reference proteome</keyword>
<dbReference type="RefSeq" id="WP_076531528.1">
    <property type="nucleotide sequence ID" value="NZ_FOAC01000001.1"/>
</dbReference>
<evidence type="ECO:0008006" key="4">
    <source>
        <dbReference type="Google" id="ProtNLM"/>
    </source>
</evidence>
<feature type="transmembrane region" description="Helical" evidence="1">
    <location>
        <begin position="140"/>
        <end position="161"/>
    </location>
</feature>
<feature type="transmembrane region" description="Helical" evidence="1">
    <location>
        <begin position="314"/>
        <end position="335"/>
    </location>
</feature>
<keyword evidence="1" id="KW-1133">Transmembrane helix</keyword>
<sequence>MIPTSQTATTRLLYTVIGGGAGLCTYVLAMIVPEAVAHARAVLFLLSFGLGFLAILLALMGPVRVTLAAAAALGIALPAALLLLWASYRHETPSAFLDGGYGLAAFLYLLFISTPFAVARLQHHGGWRHYGLLFDAAWDLVVRIASAGLFVGVVWAVLLLSDQLLGLVGISAVQDLIDLEPVPFLITGMALGLSLAIVHELRDYVSPFLIIQLLRVFLPALLVVLAVFILALPFRGLGNLFGQYSAAAILLGVTGGGITLITTAIHRDDSLSVEGWGMRSAAQALSVMLVVPALLALWAIWLRVDQYGLTPNRIAALVAAGIVAIYALFYAGAVLRRRAWRADQRDINRGMAVLTLAFAAAWLTPILNAERMAARSQLARAEAGTPPKDLPLWELANDWGKAGKLALSRIEDMAADDPDLQSRIAAARRSDSRWSYEAQGGLTRIDGLVPLRPEGRSLPPGALDTLHEGDRRLIADGCARRAPGGHPGCVLVIAPFEPGAGAEQAIGFFMTSPTTVVLRSFTLGEDTIETAGYPSDLAGGGYVASGPEVITEILEGRFDIVPAARQVLEVDGMRLFP</sequence>
<dbReference type="InterPro" id="IPR025291">
    <property type="entry name" value="DUF4153"/>
</dbReference>
<feature type="transmembrane region" description="Helical" evidence="1">
    <location>
        <begin position="100"/>
        <end position="119"/>
    </location>
</feature>
<feature type="transmembrane region" description="Helical" evidence="1">
    <location>
        <begin position="285"/>
        <end position="302"/>
    </location>
</feature>
<reference evidence="2 3" key="1">
    <citation type="submission" date="2017-01" db="EMBL/GenBank/DDBJ databases">
        <authorList>
            <person name="Mah S.A."/>
            <person name="Swanson W.J."/>
            <person name="Moy G.W."/>
            <person name="Vacquier V.D."/>
        </authorList>
    </citation>
    <scope>NUCLEOTIDE SEQUENCE [LARGE SCALE GENOMIC DNA]</scope>
    <source>
        <strain evidence="2 3">DSM 29590</strain>
    </source>
</reference>
<dbReference type="AlphaFoldDB" id="A0A1N7FGA0"/>
<feature type="transmembrane region" description="Helical" evidence="1">
    <location>
        <begin position="12"/>
        <end position="32"/>
    </location>
</feature>
<gene>
    <name evidence="2" type="ORF">SAMN05421666_1014</name>
</gene>
<accession>A0A1N7FGA0</accession>
<dbReference type="EMBL" id="FTNV01000001">
    <property type="protein sequence ID" value="SIR99337.1"/>
    <property type="molecule type" value="Genomic_DNA"/>
</dbReference>
<feature type="transmembrane region" description="Helical" evidence="1">
    <location>
        <begin position="347"/>
        <end position="367"/>
    </location>
</feature>
<evidence type="ECO:0000313" key="3">
    <source>
        <dbReference type="Proteomes" id="UP000186019"/>
    </source>
</evidence>